<keyword evidence="2" id="KW-1185">Reference proteome</keyword>
<dbReference type="EMBL" id="DUZY01000002">
    <property type="protein sequence ID" value="DAD28383.1"/>
    <property type="molecule type" value="Genomic_DNA"/>
</dbReference>
<evidence type="ECO:0000313" key="1">
    <source>
        <dbReference type="EMBL" id="DAD28383.1"/>
    </source>
</evidence>
<sequence length="70" mass="7817">MDLVLKLRLLCCNSIPTARLNMRRVLEFLKGEALLLNTLLVSARLLVVLCMFTHTTTQSSVVESLLSTGR</sequence>
<reference evidence="1 2" key="1">
    <citation type="journal article" date="2020" name="Mol. Biol. Evol.">
        <title>Distinct Expression and Methylation Patterns for Genes with Different Fates following a Single Whole-Genome Duplication in Flowering Plants.</title>
        <authorList>
            <person name="Shi T."/>
            <person name="Rahmani R.S."/>
            <person name="Gugger P.F."/>
            <person name="Wang M."/>
            <person name="Li H."/>
            <person name="Zhang Y."/>
            <person name="Li Z."/>
            <person name="Wang Q."/>
            <person name="Van de Peer Y."/>
            <person name="Marchal K."/>
            <person name="Chen J."/>
        </authorList>
    </citation>
    <scope>NUCLEOTIDE SEQUENCE [LARGE SCALE GENOMIC DNA]</scope>
    <source>
        <tissue evidence="1">Leaf</tissue>
    </source>
</reference>
<gene>
    <name evidence="1" type="ORF">HUJ06_029851</name>
</gene>
<evidence type="ECO:0000313" key="2">
    <source>
        <dbReference type="Proteomes" id="UP000607653"/>
    </source>
</evidence>
<name>A0A822Y8J9_NELNU</name>
<protein>
    <submittedName>
        <fullName evidence="1">Uncharacterized protein</fullName>
    </submittedName>
</protein>
<proteinExistence type="predicted"/>
<accession>A0A822Y8J9</accession>
<dbReference type="Proteomes" id="UP000607653">
    <property type="component" value="Unassembled WGS sequence"/>
</dbReference>
<comment type="caution">
    <text evidence="1">The sequence shown here is derived from an EMBL/GenBank/DDBJ whole genome shotgun (WGS) entry which is preliminary data.</text>
</comment>
<dbReference type="AlphaFoldDB" id="A0A822Y8J9"/>
<organism evidence="1 2">
    <name type="scientific">Nelumbo nucifera</name>
    <name type="common">Sacred lotus</name>
    <dbReference type="NCBI Taxonomy" id="4432"/>
    <lineage>
        <taxon>Eukaryota</taxon>
        <taxon>Viridiplantae</taxon>
        <taxon>Streptophyta</taxon>
        <taxon>Embryophyta</taxon>
        <taxon>Tracheophyta</taxon>
        <taxon>Spermatophyta</taxon>
        <taxon>Magnoliopsida</taxon>
        <taxon>Proteales</taxon>
        <taxon>Nelumbonaceae</taxon>
        <taxon>Nelumbo</taxon>
    </lineage>
</organism>